<dbReference type="AlphaFoldDB" id="I1DWS1"/>
<name>I1DWS1_9GAMM</name>
<evidence type="ECO:0000313" key="2">
    <source>
        <dbReference type="Proteomes" id="UP000004374"/>
    </source>
</evidence>
<gene>
    <name evidence="1" type="ORF">RNAN_1472</name>
</gene>
<evidence type="ECO:0000313" key="1">
    <source>
        <dbReference type="EMBL" id="GAB58499.1"/>
    </source>
</evidence>
<sequence length="167" mass="18711">MLINIAVNFASSANWQQIFQQHWSGRYSYVKLHAKYSHLHIRGITMKPLFSALFITACVLAFTATADDRPDHFKGKQADTLEQAVANFTEYNAKLKVLLSAELTPQAMAEIHQLTYTLEVALEKIHSETGKLKDTLEQVHIASERMDTATAKQSGDSYLNAAQTLVK</sequence>
<dbReference type="Proteomes" id="UP000004374">
    <property type="component" value="Unassembled WGS sequence"/>
</dbReference>
<accession>I1DWS1</accession>
<dbReference type="InterPro" id="IPR046634">
    <property type="entry name" value="DUF6746"/>
</dbReference>
<dbReference type="Pfam" id="PF20531">
    <property type="entry name" value="DUF6746"/>
    <property type="match status" value="1"/>
</dbReference>
<dbReference type="EMBL" id="BAFK01000006">
    <property type="protein sequence ID" value="GAB58499.1"/>
    <property type="molecule type" value="Genomic_DNA"/>
</dbReference>
<dbReference type="STRING" id="562729.RNAN_1472"/>
<keyword evidence="2" id="KW-1185">Reference proteome</keyword>
<proteinExistence type="predicted"/>
<comment type="caution">
    <text evidence="1">The sequence shown here is derived from an EMBL/GenBank/DDBJ whole genome shotgun (WGS) entry which is preliminary data.</text>
</comment>
<organism evidence="1 2">
    <name type="scientific">Rheinheimera nanhaiensis E407-8</name>
    <dbReference type="NCBI Taxonomy" id="562729"/>
    <lineage>
        <taxon>Bacteria</taxon>
        <taxon>Pseudomonadati</taxon>
        <taxon>Pseudomonadota</taxon>
        <taxon>Gammaproteobacteria</taxon>
        <taxon>Chromatiales</taxon>
        <taxon>Chromatiaceae</taxon>
        <taxon>Rheinheimera</taxon>
    </lineage>
</organism>
<protein>
    <submittedName>
        <fullName evidence="1">Uncharacterized protein</fullName>
    </submittedName>
</protein>
<reference evidence="1 2" key="1">
    <citation type="journal article" date="2012" name="J. Bacteriol.">
        <title>Genome Sequence of the Protease-Producing Bacterium Rheinheimera nanhaiensis E407-8T, Isolated from Deep-Sea Sediment of the South China Sea.</title>
        <authorList>
            <person name="Zhang X.-Y."/>
            <person name="Zhang Y.-J."/>
            <person name="Qin Q.-L."/>
            <person name="Xie B.-B."/>
            <person name="Chen X.-L."/>
            <person name="Zhou B.-C."/>
            <person name="Zhang Y.-Z."/>
        </authorList>
    </citation>
    <scope>NUCLEOTIDE SEQUENCE [LARGE SCALE GENOMIC DNA]</scope>
    <source>
        <strain evidence="1 2">E407-8</strain>
    </source>
</reference>